<feature type="binding site" evidence="9">
    <location>
        <begin position="35"/>
        <end position="39"/>
    </location>
    <ligand>
        <name>4-amino-2-methyl-5-(diphosphooxymethyl)pyrimidine</name>
        <dbReference type="ChEBI" id="CHEBI:57841"/>
    </ligand>
</feature>
<feature type="binding site" evidence="9">
    <location>
        <position position="163"/>
    </location>
    <ligand>
        <name>2-[(2R,5Z)-2-carboxy-4-methylthiazol-5(2H)-ylidene]ethyl phosphate</name>
        <dbReference type="ChEBI" id="CHEBI:62899"/>
    </ligand>
</feature>
<dbReference type="CDD" id="cd00564">
    <property type="entry name" value="TMP_TenI"/>
    <property type="match status" value="1"/>
</dbReference>
<evidence type="ECO:0000313" key="14">
    <source>
        <dbReference type="Proteomes" id="UP000326500"/>
    </source>
</evidence>
<comment type="similarity">
    <text evidence="9 10">Belongs to the thiamine-phosphate synthase family.</text>
</comment>
<evidence type="ECO:0000256" key="2">
    <source>
        <dbReference type="ARBA" id="ARBA00022679"/>
    </source>
</evidence>
<dbReference type="AlphaFoldDB" id="A0A1G9BDR6"/>
<dbReference type="GO" id="GO:0005737">
    <property type="term" value="C:cytoplasm"/>
    <property type="evidence" value="ECO:0007669"/>
    <property type="project" value="TreeGrafter"/>
</dbReference>
<comment type="catalytic activity">
    <reaction evidence="6 9 10">
        <text>4-methyl-5-(2-phosphooxyethyl)-thiazole + 4-amino-2-methyl-5-(diphosphooxymethyl)pyrimidine + H(+) = thiamine phosphate + diphosphate</text>
        <dbReference type="Rhea" id="RHEA:22328"/>
        <dbReference type="ChEBI" id="CHEBI:15378"/>
        <dbReference type="ChEBI" id="CHEBI:33019"/>
        <dbReference type="ChEBI" id="CHEBI:37575"/>
        <dbReference type="ChEBI" id="CHEBI:57841"/>
        <dbReference type="ChEBI" id="CHEBI:58296"/>
        <dbReference type="EC" id="2.5.1.3"/>
    </reaction>
</comment>
<dbReference type="RefSeq" id="WP_066958733.1">
    <property type="nucleotide sequence ID" value="NZ_BCNX01000012.1"/>
</dbReference>
<dbReference type="InterPro" id="IPR022998">
    <property type="entry name" value="ThiamineP_synth_TenI"/>
</dbReference>
<evidence type="ECO:0000256" key="3">
    <source>
        <dbReference type="ARBA" id="ARBA00022723"/>
    </source>
</evidence>
<dbReference type="GO" id="GO:0009228">
    <property type="term" value="P:thiamine biosynthetic process"/>
    <property type="evidence" value="ECO:0007669"/>
    <property type="project" value="UniProtKB-KW"/>
</dbReference>
<dbReference type="PANTHER" id="PTHR20857">
    <property type="entry name" value="THIAMINE-PHOSPHATE PYROPHOSPHORYLASE"/>
    <property type="match status" value="1"/>
</dbReference>
<evidence type="ECO:0000256" key="10">
    <source>
        <dbReference type="RuleBase" id="RU003826"/>
    </source>
</evidence>
<dbReference type="NCBIfam" id="TIGR00693">
    <property type="entry name" value="thiE"/>
    <property type="match status" value="1"/>
</dbReference>
<feature type="binding site" evidence="9">
    <location>
        <position position="106"/>
    </location>
    <ligand>
        <name>4-amino-2-methyl-5-(diphosphooxymethyl)pyrimidine</name>
        <dbReference type="ChEBI" id="CHEBI:57841"/>
    </ligand>
</feature>
<evidence type="ECO:0000256" key="1">
    <source>
        <dbReference type="ARBA" id="ARBA00005165"/>
    </source>
</evidence>
<dbReference type="GO" id="GO:0000287">
    <property type="term" value="F:magnesium ion binding"/>
    <property type="evidence" value="ECO:0007669"/>
    <property type="project" value="UniProtKB-UniRule"/>
</dbReference>
<dbReference type="InterPro" id="IPR034291">
    <property type="entry name" value="TMP_synthase"/>
</dbReference>
<feature type="binding site" evidence="9">
    <location>
        <begin position="132"/>
        <end position="134"/>
    </location>
    <ligand>
        <name>2-[(2R,5Z)-2-carboxy-4-methylthiazol-5(2H)-ylidene]ethyl phosphate</name>
        <dbReference type="ChEBI" id="CHEBI:62899"/>
    </ligand>
</feature>
<gene>
    <name evidence="9" type="primary">thiE</name>
    <name evidence="13" type="ORF">SAMN04488571_10919</name>
</gene>
<keyword evidence="3 9" id="KW-0479">Metal-binding</keyword>
<reference evidence="13 14" key="1">
    <citation type="submission" date="2016-10" db="EMBL/GenBank/DDBJ databases">
        <authorList>
            <person name="Varghese N."/>
            <person name="Submissions S."/>
        </authorList>
    </citation>
    <scope>NUCLEOTIDE SEQUENCE [LARGE SCALE GENOMIC DNA]</scope>
    <source>
        <strain evidence="13 14">DSM 2373</strain>
    </source>
</reference>
<dbReference type="InterPro" id="IPR036206">
    <property type="entry name" value="ThiamineP_synth_sf"/>
</dbReference>
<keyword evidence="4 9" id="KW-0460">Magnesium</keyword>
<dbReference type="EMBL" id="FNFT01000009">
    <property type="protein sequence ID" value="SDK37641.1"/>
    <property type="molecule type" value="Genomic_DNA"/>
</dbReference>
<evidence type="ECO:0000256" key="5">
    <source>
        <dbReference type="ARBA" id="ARBA00022977"/>
    </source>
</evidence>
<protein>
    <recommendedName>
        <fullName evidence="9">Thiamine-phosphate synthase</fullName>
        <shortName evidence="9">TP synthase</shortName>
        <shortName evidence="9">TPS</shortName>
        <ecNumber evidence="9">2.5.1.3</ecNumber>
    </recommendedName>
    <alternativeName>
        <fullName evidence="9">Thiamine-phosphate pyrophosphorylase</fullName>
        <shortName evidence="9">TMP pyrophosphorylase</shortName>
        <shortName evidence="9">TMP-PPase</shortName>
    </alternativeName>
</protein>
<evidence type="ECO:0000256" key="4">
    <source>
        <dbReference type="ARBA" id="ARBA00022842"/>
    </source>
</evidence>
<dbReference type="InterPro" id="IPR013785">
    <property type="entry name" value="Aldolase_TIM"/>
</dbReference>
<evidence type="ECO:0000259" key="12">
    <source>
        <dbReference type="Pfam" id="PF02581"/>
    </source>
</evidence>
<feature type="binding site" evidence="9">
    <location>
        <begin position="183"/>
        <end position="184"/>
    </location>
    <ligand>
        <name>2-[(2R,5Z)-2-carboxy-4-methylthiazol-5(2H)-ylidene]ethyl phosphate</name>
        <dbReference type="ChEBI" id="CHEBI:62899"/>
    </ligand>
</feature>
<comment type="pathway">
    <text evidence="1 9 11">Cofactor biosynthesis; thiamine diphosphate biosynthesis; thiamine phosphate from 4-amino-2-methyl-5-diphosphomethylpyrimidine and 4-methyl-5-(2-phosphoethyl)-thiazole: step 1/1.</text>
</comment>
<feature type="binding site" evidence="9">
    <location>
        <position position="87"/>
    </location>
    <ligand>
        <name>Mg(2+)</name>
        <dbReference type="ChEBI" id="CHEBI:18420"/>
    </ligand>
</feature>
<evidence type="ECO:0000256" key="8">
    <source>
        <dbReference type="ARBA" id="ARBA00047883"/>
    </source>
</evidence>
<dbReference type="EC" id="2.5.1.3" evidence="9"/>
<evidence type="ECO:0000313" key="13">
    <source>
        <dbReference type="EMBL" id="SDK37641.1"/>
    </source>
</evidence>
<dbReference type="Gene3D" id="3.20.20.70">
    <property type="entry name" value="Aldolase class I"/>
    <property type="match status" value="1"/>
</dbReference>
<comment type="catalytic activity">
    <reaction evidence="7 9 10">
        <text>2-(2-carboxy-4-methylthiazol-5-yl)ethyl phosphate + 4-amino-2-methyl-5-(diphosphooxymethyl)pyrimidine + 2 H(+) = thiamine phosphate + CO2 + diphosphate</text>
        <dbReference type="Rhea" id="RHEA:47848"/>
        <dbReference type="ChEBI" id="CHEBI:15378"/>
        <dbReference type="ChEBI" id="CHEBI:16526"/>
        <dbReference type="ChEBI" id="CHEBI:33019"/>
        <dbReference type="ChEBI" id="CHEBI:37575"/>
        <dbReference type="ChEBI" id="CHEBI:57841"/>
        <dbReference type="ChEBI" id="CHEBI:62890"/>
        <dbReference type="EC" id="2.5.1.3"/>
    </reaction>
</comment>
<evidence type="ECO:0000256" key="11">
    <source>
        <dbReference type="RuleBase" id="RU004253"/>
    </source>
</evidence>
<dbReference type="FunFam" id="3.20.20.70:FF:000096">
    <property type="entry name" value="Thiamine-phosphate synthase"/>
    <property type="match status" value="1"/>
</dbReference>
<sequence>MVYDLYVITDEKIGNGRSHTELARQAVAGGADVIQLRDKNLSGRDLLDTAVAIRDITQDTGALFIVNDRLDVALAAGADGVHLGESDLPIRYARRLAPPGFIIGASVSSVATAVRAWEEGADYVALSPTFATGSKDDAGPGHGLSTLAAVRAAVPLPLIAIGGINAGNVAEVIAAGADGVAVISAVVGEDDVTAAARDLRDRIATAKARVR</sequence>
<dbReference type="GO" id="GO:0004789">
    <property type="term" value="F:thiamine-phosphate diphosphorylase activity"/>
    <property type="evidence" value="ECO:0007669"/>
    <property type="project" value="UniProtKB-UniRule"/>
</dbReference>
<name>A0A1G9BDR6_9EURY</name>
<feature type="binding site" evidence="9">
    <location>
        <position position="67"/>
    </location>
    <ligand>
        <name>4-amino-2-methyl-5-(diphosphooxymethyl)pyrimidine</name>
        <dbReference type="ChEBI" id="CHEBI:57841"/>
    </ligand>
</feature>
<dbReference type="STRING" id="2200.GCA_001571405_02150"/>
<comment type="cofactor">
    <cofactor evidence="9">
        <name>Mg(2+)</name>
        <dbReference type="ChEBI" id="CHEBI:18420"/>
    </cofactor>
    <text evidence="9">Binds 1 Mg(2+) ion per subunit.</text>
</comment>
<dbReference type="HAMAP" id="MF_00097">
    <property type="entry name" value="TMP_synthase"/>
    <property type="match status" value="1"/>
</dbReference>
<evidence type="ECO:0000256" key="6">
    <source>
        <dbReference type="ARBA" id="ARBA00047334"/>
    </source>
</evidence>
<dbReference type="PANTHER" id="PTHR20857:SF15">
    <property type="entry name" value="THIAMINE-PHOSPHATE SYNTHASE"/>
    <property type="match status" value="1"/>
</dbReference>
<dbReference type="UniPathway" id="UPA00060">
    <property type="reaction ID" value="UER00141"/>
</dbReference>
<accession>A0A1G9BDR6</accession>
<evidence type="ECO:0000256" key="9">
    <source>
        <dbReference type="HAMAP-Rule" id="MF_00097"/>
    </source>
</evidence>
<proteinExistence type="inferred from homology"/>
<organism evidence="13 14">
    <name type="scientific">Methanoculleus thermophilus</name>
    <dbReference type="NCBI Taxonomy" id="2200"/>
    <lineage>
        <taxon>Archaea</taxon>
        <taxon>Methanobacteriati</taxon>
        <taxon>Methanobacteriota</taxon>
        <taxon>Stenosarchaea group</taxon>
        <taxon>Methanomicrobia</taxon>
        <taxon>Methanomicrobiales</taxon>
        <taxon>Methanomicrobiaceae</taxon>
        <taxon>Methanoculleus</taxon>
    </lineage>
</organism>
<comment type="function">
    <text evidence="9">Condenses 4-methyl-5-(beta-hydroxyethyl)thiazole monophosphate (THZ-P) and 2-methyl-4-amino-5-hydroxymethyl pyrimidine pyrophosphate (HMP-PP) to form thiamine monophosphate (TMP).</text>
</comment>
<comment type="catalytic activity">
    <reaction evidence="8 9 10">
        <text>2-[(2R,5Z)-2-carboxy-4-methylthiazol-5(2H)-ylidene]ethyl phosphate + 4-amino-2-methyl-5-(diphosphooxymethyl)pyrimidine + 2 H(+) = thiamine phosphate + CO2 + diphosphate</text>
        <dbReference type="Rhea" id="RHEA:47844"/>
        <dbReference type="ChEBI" id="CHEBI:15378"/>
        <dbReference type="ChEBI" id="CHEBI:16526"/>
        <dbReference type="ChEBI" id="CHEBI:33019"/>
        <dbReference type="ChEBI" id="CHEBI:37575"/>
        <dbReference type="ChEBI" id="CHEBI:57841"/>
        <dbReference type="ChEBI" id="CHEBI:62899"/>
        <dbReference type="EC" id="2.5.1.3"/>
    </reaction>
</comment>
<feature type="binding site" evidence="9">
    <location>
        <position position="68"/>
    </location>
    <ligand>
        <name>Mg(2+)</name>
        <dbReference type="ChEBI" id="CHEBI:18420"/>
    </ligand>
</feature>
<feature type="binding site" evidence="9">
    <location>
        <position position="135"/>
    </location>
    <ligand>
        <name>4-amino-2-methyl-5-(diphosphooxymethyl)pyrimidine</name>
        <dbReference type="ChEBI" id="CHEBI:57841"/>
    </ligand>
</feature>
<keyword evidence="5 9" id="KW-0784">Thiamine biosynthesis</keyword>
<dbReference type="OrthoDB" id="85572at2157"/>
<dbReference type="SUPFAM" id="SSF51391">
    <property type="entry name" value="Thiamin phosphate synthase"/>
    <property type="match status" value="1"/>
</dbReference>
<dbReference type="GO" id="GO:0009229">
    <property type="term" value="P:thiamine diphosphate biosynthetic process"/>
    <property type="evidence" value="ECO:0007669"/>
    <property type="project" value="UniProtKB-UniRule"/>
</dbReference>
<evidence type="ECO:0000256" key="7">
    <source>
        <dbReference type="ARBA" id="ARBA00047851"/>
    </source>
</evidence>
<dbReference type="Pfam" id="PF02581">
    <property type="entry name" value="TMP-TENI"/>
    <property type="match status" value="1"/>
</dbReference>
<keyword evidence="14" id="KW-1185">Reference proteome</keyword>
<dbReference type="Proteomes" id="UP000326500">
    <property type="component" value="Unassembled WGS sequence"/>
</dbReference>
<keyword evidence="2 9" id="KW-0808">Transferase</keyword>
<feature type="domain" description="Thiamine phosphate synthase/TenI" evidence="12">
    <location>
        <begin position="5"/>
        <end position="186"/>
    </location>
</feature>